<dbReference type="GO" id="GO:0003677">
    <property type="term" value="F:DNA binding"/>
    <property type="evidence" value="ECO:0007669"/>
    <property type="project" value="UniProtKB-KW"/>
</dbReference>
<keyword evidence="2" id="KW-0238">DNA-binding</keyword>
<evidence type="ECO:0000256" key="4">
    <source>
        <dbReference type="ARBA" id="ARBA00023242"/>
    </source>
</evidence>
<dbReference type="InterPro" id="IPR036864">
    <property type="entry name" value="Zn2-C6_fun-type_DNA-bd_sf"/>
</dbReference>
<dbReference type="VEuPathDB" id="FungiDB:P175DRAFT_0455481"/>
<dbReference type="PROSITE" id="PS00463">
    <property type="entry name" value="ZN2_CY6_FUNGAL_1"/>
    <property type="match status" value="1"/>
</dbReference>
<dbReference type="Proteomes" id="UP000034947">
    <property type="component" value="Unassembled WGS sequence"/>
</dbReference>
<evidence type="ECO:0000256" key="5">
    <source>
        <dbReference type="SAM" id="MobiDB-lite"/>
    </source>
</evidence>
<evidence type="ECO:0000313" key="7">
    <source>
        <dbReference type="EMBL" id="KKK22861.1"/>
    </source>
</evidence>
<dbReference type="SUPFAM" id="SSF57701">
    <property type="entry name" value="Zn2/Cys6 DNA-binding domain"/>
    <property type="match status" value="1"/>
</dbReference>
<proteinExistence type="predicted"/>
<evidence type="ECO:0000313" key="8">
    <source>
        <dbReference type="Proteomes" id="UP000034947"/>
    </source>
</evidence>
<keyword evidence="1" id="KW-0805">Transcription regulation</keyword>
<dbReference type="SMART" id="SM00066">
    <property type="entry name" value="GAL4"/>
    <property type="match status" value="1"/>
</dbReference>
<dbReference type="PROSITE" id="PS50048">
    <property type="entry name" value="ZN2_CY6_FUNGAL_2"/>
    <property type="match status" value="1"/>
</dbReference>
<gene>
    <name evidence="7" type="ORF">AOCH_007424</name>
</gene>
<feature type="region of interest" description="Disordered" evidence="5">
    <location>
        <begin position="1"/>
        <end position="24"/>
    </location>
</feature>
<dbReference type="Pfam" id="PF00172">
    <property type="entry name" value="Zn_clus"/>
    <property type="match status" value="1"/>
</dbReference>
<evidence type="ECO:0000256" key="2">
    <source>
        <dbReference type="ARBA" id="ARBA00023125"/>
    </source>
</evidence>
<dbReference type="Gene3D" id="4.10.240.10">
    <property type="entry name" value="Zn(2)-C6 fungal-type DNA-binding domain"/>
    <property type="match status" value="1"/>
</dbReference>
<reference evidence="7 8" key="1">
    <citation type="submission" date="2015-02" db="EMBL/GenBank/DDBJ databases">
        <title>Draft Genome Sequences of Two Closely-Related Aflatoxigenic Aspergillus Species Obtained from the Cote d'Ivoire.</title>
        <authorList>
            <person name="Moore G.G."/>
            <person name="Beltz S.B."/>
            <person name="Mack B.M."/>
        </authorList>
    </citation>
    <scope>NUCLEOTIDE SEQUENCE [LARGE SCALE GENOMIC DNA]</scope>
    <source>
        <strain evidence="7 8">SRRC1432</strain>
    </source>
</reference>
<dbReference type="CDD" id="cd00067">
    <property type="entry name" value="GAL4"/>
    <property type="match status" value="1"/>
</dbReference>
<dbReference type="Pfam" id="PF11951">
    <property type="entry name" value="Fungal_trans_2"/>
    <property type="match status" value="1"/>
</dbReference>
<keyword evidence="3" id="KW-0804">Transcription</keyword>
<dbReference type="PANTHER" id="PTHR38111:SF2">
    <property type="entry name" value="FINGER DOMAIN PROTEIN, PUTATIVE (AFU_ORTHOLOGUE AFUA_1G01560)-RELATED"/>
    <property type="match status" value="1"/>
</dbReference>
<sequence>LLSSKTMSNTVSDPPNNTPKPTARKKIRPTYSCLSCHKRKVKCDRVKPCGACCLRGTPSECEYGTSKRDRHFIHQSTRIENLVRTCESLKQQLAEARRLASLPATKDDDDEEEEEEEGELPHRPYPIAESSDDEIENEDEVFDQPSVSSSSPSSSMSAGSQTRSVNAIRDRQPRKSSTYDLSSQKSTALVSHPAFPRSPLHDKARLTDPALSNAVIELFVDRLIDNFSPRNIPGTIALREASSMRVFSPLLCKAFEAASLTFAGRHDGNRYVELAGHTRYVRMLRMLQNSLQDGEGRNSTEVLVVVLLSTIIEAFKQTSQDSILKHQLGGLELLKARSPYRHRHGIERSLFVDLRLYWTPKVTAALAHRQPTFMASKEWLTVPWPTEAPAKDILHRLLDVAVHIPGYLAQVDELSARLRSYDGNQGAMSPGELDLLQSAVWGRATELQSQLHIWKSVYADRYCPGAPWEDMAEATAAAPALAQDFPVFRCRNASTMQVFVPKSLVFPDLLHATSLTFYWALFLVISPRDTGLVTVLGLPERYQYACNICRSMKYYVEHIPGSLVSRIMFVLRAAFDAFADDTLEKEFISQLFSFIGRKFQFPVFTNKCTSSSVRSS</sequence>
<accession>A0A0F8VID1</accession>
<organism evidence="7 8">
    <name type="scientific">Aspergillus ochraceoroseus</name>
    <dbReference type="NCBI Taxonomy" id="138278"/>
    <lineage>
        <taxon>Eukaryota</taxon>
        <taxon>Fungi</taxon>
        <taxon>Dikarya</taxon>
        <taxon>Ascomycota</taxon>
        <taxon>Pezizomycotina</taxon>
        <taxon>Eurotiomycetes</taxon>
        <taxon>Eurotiomycetidae</taxon>
        <taxon>Eurotiales</taxon>
        <taxon>Aspergillaceae</taxon>
        <taxon>Aspergillus</taxon>
        <taxon>Aspergillus subgen. Nidulantes</taxon>
    </lineage>
</organism>
<evidence type="ECO:0000259" key="6">
    <source>
        <dbReference type="PROSITE" id="PS50048"/>
    </source>
</evidence>
<feature type="region of interest" description="Disordered" evidence="5">
    <location>
        <begin position="97"/>
        <end position="195"/>
    </location>
</feature>
<feature type="compositionally biased region" description="Polar residues" evidence="5">
    <location>
        <begin position="1"/>
        <end position="15"/>
    </location>
</feature>
<dbReference type="PANTHER" id="PTHR38111">
    <property type="entry name" value="ZN(2)-C6 FUNGAL-TYPE DOMAIN-CONTAINING PROTEIN-RELATED"/>
    <property type="match status" value="1"/>
</dbReference>
<keyword evidence="8" id="KW-1185">Reference proteome</keyword>
<name>A0A0F8VID1_9EURO</name>
<dbReference type="AlphaFoldDB" id="A0A0F8VID1"/>
<dbReference type="InterPro" id="IPR053178">
    <property type="entry name" value="Osmoadaptation_assoc"/>
</dbReference>
<feature type="compositionally biased region" description="Low complexity" evidence="5">
    <location>
        <begin position="146"/>
        <end position="160"/>
    </location>
</feature>
<feature type="non-terminal residue" evidence="7">
    <location>
        <position position="1"/>
    </location>
</feature>
<dbReference type="InterPro" id="IPR021858">
    <property type="entry name" value="Fun_TF"/>
</dbReference>
<dbReference type="InterPro" id="IPR001138">
    <property type="entry name" value="Zn2Cys6_DnaBD"/>
</dbReference>
<keyword evidence="4" id="KW-0539">Nucleus</keyword>
<evidence type="ECO:0000256" key="3">
    <source>
        <dbReference type="ARBA" id="ARBA00023163"/>
    </source>
</evidence>
<comment type="caution">
    <text evidence="7">The sequence shown here is derived from an EMBL/GenBank/DDBJ whole genome shotgun (WGS) entry which is preliminary data.</text>
</comment>
<feature type="compositionally biased region" description="Acidic residues" evidence="5">
    <location>
        <begin position="130"/>
        <end position="142"/>
    </location>
</feature>
<feature type="compositionally biased region" description="Acidic residues" evidence="5">
    <location>
        <begin position="107"/>
        <end position="118"/>
    </location>
</feature>
<feature type="compositionally biased region" description="Polar residues" evidence="5">
    <location>
        <begin position="175"/>
        <end position="189"/>
    </location>
</feature>
<dbReference type="EMBL" id="JYKN01000830">
    <property type="protein sequence ID" value="KKK22861.1"/>
    <property type="molecule type" value="Genomic_DNA"/>
</dbReference>
<dbReference type="GO" id="GO:0000981">
    <property type="term" value="F:DNA-binding transcription factor activity, RNA polymerase II-specific"/>
    <property type="evidence" value="ECO:0007669"/>
    <property type="project" value="InterPro"/>
</dbReference>
<dbReference type="OrthoDB" id="5344325at2759"/>
<evidence type="ECO:0000256" key="1">
    <source>
        <dbReference type="ARBA" id="ARBA00023015"/>
    </source>
</evidence>
<dbReference type="GO" id="GO:0008270">
    <property type="term" value="F:zinc ion binding"/>
    <property type="evidence" value="ECO:0007669"/>
    <property type="project" value="InterPro"/>
</dbReference>
<protein>
    <recommendedName>
        <fullName evidence="6">Zn(2)-C6 fungal-type domain-containing protein</fullName>
    </recommendedName>
</protein>
<feature type="domain" description="Zn(2)-C6 fungal-type" evidence="6">
    <location>
        <begin position="32"/>
        <end position="63"/>
    </location>
</feature>